<dbReference type="EMBL" id="LR743511">
    <property type="protein sequence ID" value="CAA2145325.1"/>
    <property type="molecule type" value="Genomic_DNA"/>
</dbReference>
<reference evidence="5" key="1">
    <citation type="submission" date="2019-12" db="EMBL/GenBank/DDBJ databases">
        <authorList>
            <person name="Cremers G."/>
        </authorList>
    </citation>
    <scope>NUCLEOTIDE SEQUENCE</scope>
    <source>
        <strain evidence="5">Mbul2</strain>
    </source>
</reference>
<dbReference type="GO" id="GO:0003700">
    <property type="term" value="F:DNA-binding transcription factor activity"/>
    <property type="evidence" value="ECO:0007669"/>
    <property type="project" value="InterPro"/>
</dbReference>
<keyword evidence="1" id="KW-0805">Transcription regulation</keyword>
<gene>
    <name evidence="5" type="primary">feaR_3</name>
    <name evidence="5" type="ORF">MBLL_04444</name>
</gene>
<evidence type="ECO:0000313" key="5">
    <source>
        <dbReference type="EMBL" id="CAA2145325.1"/>
    </source>
</evidence>
<evidence type="ECO:0000256" key="3">
    <source>
        <dbReference type="ARBA" id="ARBA00023163"/>
    </source>
</evidence>
<name>A0A679JXF1_9HYPH</name>
<dbReference type="AlphaFoldDB" id="A0A679JXF1"/>
<dbReference type="GO" id="GO:0043565">
    <property type="term" value="F:sequence-specific DNA binding"/>
    <property type="evidence" value="ECO:0007669"/>
    <property type="project" value="InterPro"/>
</dbReference>
<dbReference type="Pfam" id="PF12833">
    <property type="entry name" value="HTH_18"/>
    <property type="match status" value="1"/>
</dbReference>
<feature type="domain" description="HTH araC/xylS-type" evidence="4">
    <location>
        <begin position="214"/>
        <end position="314"/>
    </location>
</feature>
<dbReference type="PROSITE" id="PS01124">
    <property type="entry name" value="HTH_ARAC_FAMILY_2"/>
    <property type="match status" value="1"/>
</dbReference>
<dbReference type="PANTHER" id="PTHR46796">
    <property type="entry name" value="HTH-TYPE TRANSCRIPTIONAL ACTIVATOR RHAS-RELATED"/>
    <property type="match status" value="1"/>
</dbReference>
<keyword evidence="2" id="KW-0238">DNA-binding</keyword>
<evidence type="ECO:0000256" key="1">
    <source>
        <dbReference type="ARBA" id="ARBA00023015"/>
    </source>
</evidence>
<dbReference type="SMART" id="SM00342">
    <property type="entry name" value="HTH_ARAC"/>
    <property type="match status" value="1"/>
</dbReference>
<accession>A0A679JXF1</accession>
<evidence type="ECO:0000256" key="2">
    <source>
        <dbReference type="ARBA" id="ARBA00023125"/>
    </source>
</evidence>
<protein>
    <submittedName>
        <fullName evidence="5">Transcriptional activator FeaR</fullName>
    </submittedName>
</protein>
<dbReference type="InterPro" id="IPR050204">
    <property type="entry name" value="AraC_XylS_family_regulators"/>
</dbReference>
<proteinExistence type="predicted"/>
<dbReference type="Gene3D" id="1.10.10.60">
    <property type="entry name" value="Homeodomain-like"/>
    <property type="match status" value="1"/>
</dbReference>
<organism evidence="5">
    <name type="scientific">Methylobacterium bullatum</name>
    <dbReference type="NCBI Taxonomy" id="570505"/>
    <lineage>
        <taxon>Bacteria</taxon>
        <taxon>Pseudomonadati</taxon>
        <taxon>Pseudomonadota</taxon>
        <taxon>Alphaproteobacteria</taxon>
        <taxon>Hyphomicrobiales</taxon>
        <taxon>Methylobacteriaceae</taxon>
        <taxon>Methylobacterium</taxon>
    </lineage>
</organism>
<dbReference type="PANTHER" id="PTHR46796:SF6">
    <property type="entry name" value="ARAC SUBFAMILY"/>
    <property type="match status" value="1"/>
</dbReference>
<dbReference type="InterPro" id="IPR009057">
    <property type="entry name" value="Homeodomain-like_sf"/>
</dbReference>
<keyword evidence="3" id="KW-0804">Transcription</keyword>
<dbReference type="InterPro" id="IPR018060">
    <property type="entry name" value="HTH_AraC"/>
</dbReference>
<sequence>MFPPAKVLTVVETTKHVEPVRAFEFWRNTALKNLGIVDRPNPHEAFSANRLAALSAHTTLLLTESSPVSVEGDLRHIRRAGRDEVVVSFFLSGHGYLEQGSCGHVVGVGDIGFIRLDRPFAVGGLSPYRELRFSVPRVNFEARVGNADALTGRRIRASPSTELLTTYMHDVARSATGMSEAEAGLAVEGALHIVRSLVGDRDDGDRASSEVLRSLARVHIERHSHDASYGPRAMAAALNVSRSKLYRAFADGEGIAAEIRDARLDRIHRWLTSASNDRTPINVLMHACGFTDAPGFSKAFKRRFGMSAKDVRALRQG</sequence>
<dbReference type="SUPFAM" id="SSF46689">
    <property type="entry name" value="Homeodomain-like"/>
    <property type="match status" value="1"/>
</dbReference>
<evidence type="ECO:0000259" key="4">
    <source>
        <dbReference type="PROSITE" id="PS01124"/>
    </source>
</evidence>